<dbReference type="EC" id="2.3.2.6" evidence="10 15"/>
<evidence type="ECO:0000256" key="5">
    <source>
        <dbReference type="ARBA" id="ARBA00050607"/>
    </source>
</evidence>
<evidence type="ECO:0000256" key="1">
    <source>
        <dbReference type="ARBA" id="ARBA00004496"/>
    </source>
</evidence>
<keyword evidence="4 15" id="KW-0012">Acyltransferase</keyword>
<evidence type="ECO:0000256" key="9">
    <source>
        <dbReference type="ARBA" id="ARBA00061535"/>
    </source>
</evidence>
<evidence type="ECO:0000256" key="3">
    <source>
        <dbReference type="ARBA" id="ARBA00022679"/>
    </source>
</evidence>
<organism evidence="16 17">
    <name type="scientific">Isoalcanivorax pacificus W11-5</name>
    <dbReference type="NCBI Taxonomy" id="391936"/>
    <lineage>
        <taxon>Bacteria</taxon>
        <taxon>Pseudomonadati</taxon>
        <taxon>Pseudomonadota</taxon>
        <taxon>Gammaproteobacteria</taxon>
        <taxon>Oceanospirillales</taxon>
        <taxon>Alcanivoracaceae</taxon>
        <taxon>Isoalcanivorax</taxon>
    </lineage>
</organism>
<dbReference type="InterPro" id="IPR016181">
    <property type="entry name" value="Acyl_CoA_acyltransferase"/>
</dbReference>
<dbReference type="NCBIfam" id="TIGR00667">
    <property type="entry name" value="aat"/>
    <property type="match status" value="1"/>
</dbReference>
<comment type="catalytic activity">
    <reaction evidence="5 15">
        <text>L-phenylalanyl-tRNA(Phe) + an N-terminal L-alpha-aminoacyl-[protein] = an N-terminal L-phenylalanyl-L-alpha-aminoacyl-[protein] + tRNA(Phe)</text>
        <dbReference type="Rhea" id="RHEA:43632"/>
        <dbReference type="Rhea" id="RHEA-COMP:9668"/>
        <dbReference type="Rhea" id="RHEA-COMP:9699"/>
        <dbReference type="Rhea" id="RHEA-COMP:10636"/>
        <dbReference type="Rhea" id="RHEA-COMP:10637"/>
        <dbReference type="ChEBI" id="CHEBI:78442"/>
        <dbReference type="ChEBI" id="CHEBI:78531"/>
        <dbReference type="ChEBI" id="CHEBI:78597"/>
        <dbReference type="ChEBI" id="CHEBI:83561"/>
        <dbReference type="EC" id="2.3.2.6"/>
    </reaction>
</comment>
<comment type="similarity">
    <text evidence="9 15">Belongs to the L/F-transferase family.</text>
</comment>
<protein>
    <recommendedName>
        <fullName evidence="11 15">Leucyl/phenylalanyl-tRNA--protein transferase</fullName>
        <ecNumber evidence="10 15">2.3.2.6</ecNumber>
    </recommendedName>
    <alternativeName>
        <fullName evidence="12 15">L/F-transferase</fullName>
    </alternativeName>
    <alternativeName>
        <fullName evidence="13 15">Leucyltransferase</fullName>
    </alternativeName>
    <alternativeName>
        <fullName evidence="14 15">Phenyalanyltransferase</fullName>
    </alternativeName>
</protein>
<dbReference type="PANTHER" id="PTHR30098:SF2">
    <property type="entry name" value="LEUCYL_PHENYLALANYL-TRNA--PROTEIN TRANSFERASE"/>
    <property type="match status" value="1"/>
</dbReference>
<evidence type="ECO:0000256" key="15">
    <source>
        <dbReference type="HAMAP-Rule" id="MF_00688"/>
    </source>
</evidence>
<dbReference type="GO" id="GO:0030163">
    <property type="term" value="P:protein catabolic process"/>
    <property type="evidence" value="ECO:0007669"/>
    <property type="project" value="UniProtKB-UniRule"/>
</dbReference>
<dbReference type="AlphaFoldDB" id="A0A0B4XM43"/>
<dbReference type="Gene3D" id="3.30.70.3550">
    <property type="entry name" value="Leucyl/phenylalanyl-tRNA-protein transferase, N-terminal domain"/>
    <property type="match status" value="1"/>
</dbReference>
<dbReference type="Gene3D" id="3.40.630.70">
    <property type="entry name" value="Leucyl/phenylalanyl-tRNA-protein transferase, C-terminal domain"/>
    <property type="match status" value="1"/>
</dbReference>
<keyword evidence="3 15" id="KW-0808">Transferase</keyword>
<comment type="catalytic activity">
    <reaction evidence="7 15">
        <text>N-terminal L-lysyl-[protein] + L-leucyl-tRNA(Leu) = N-terminal L-leucyl-L-lysyl-[protein] + tRNA(Leu) + H(+)</text>
        <dbReference type="Rhea" id="RHEA:12340"/>
        <dbReference type="Rhea" id="RHEA-COMP:9613"/>
        <dbReference type="Rhea" id="RHEA-COMP:9622"/>
        <dbReference type="Rhea" id="RHEA-COMP:12670"/>
        <dbReference type="Rhea" id="RHEA-COMP:12671"/>
        <dbReference type="ChEBI" id="CHEBI:15378"/>
        <dbReference type="ChEBI" id="CHEBI:65249"/>
        <dbReference type="ChEBI" id="CHEBI:78442"/>
        <dbReference type="ChEBI" id="CHEBI:78494"/>
        <dbReference type="ChEBI" id="CHEBI:133043"/>
        <dbReference type="EC" id="2.3.2.6"/>
    </reaction>
</comment>
<proteinExistence type="inferred from homology"/>
<evidence type="ECO:0000256" key="4">
    <source>
        <dbReference type="ARBA" id="ARBA00023315"/>
    </source>
</evidence>
<dbReference type="Pfam" id="PF03588">
    <property type="entry name" value="Leu_Phe_trans"/>
    <property type="match status" value="1"/>
</dbReference>
<comment type="subcellular location">
    <subcellularLocation>
        <location evidence="1 15">Cytoplasm</location>
    </subcellularLocation>
</comment>
<evidence type="ECO:0000256" key="12">
    <source>
        <dbReference type="ARBA" id="ARBA00077136"/>
    </source>
</evidence>
<dbReference type="RefSeq" id="WP_008737661.1">
    <property type="nucleotide sequence ID" value="NZ_CP004387.1"/>
</dbReference>
<keyword evidence="2 15" id="KW-0963">Cytoplasm</keyword>
<evidence type="ECO:0000256" key="10">
    <source>
        <dbReference type="ARBA" id="ARBA00066767"/>
    </source>
</evidence>
<accession>A0A0B4XM43</accession>
<dbReference type="Proteomes" id="UP000006764">
    <property type="component" value="Chromosome"/>
</dbReference>
<evidence type="ECO:0000313" key="17">
    <source>
        <dbReference type="Proteomes" id="UP000006764"/>
    </source>
</evidence>
<comment type="function">
    <text evidence="8 15">Functions in the N-end rule pathway of protein degradation where it conjugates Leu, Phe and, less efficiently, Met from aminoacyl-tRNAs to the N-termini of proteins containing an N-terminal arginine or lysine.</text>
</comment>
<dbReference type="STRING" id="391936.S7S_08960"/>
<name>A0A0B4XM43_9GAMM</name>
<dbReference type="KEGG" id="apac:S7S_08960"/>
<dbReference type="HOGENOM" id="CLU_075045_0_0_6"/>
<gene>
    <name evidence="15 16" type="primary">aat</name>
    <name evidence="16" type="ORF">S7S_08960</name>
</gene>
<dbReference type="InterPro" id="IPR042203">
    <property type="entry name" value="Leu/Phe-tRNA_Trfase_C"/>
</dbReference>
<keyword evidence="17" id="KW-1185">Reference proteome</keyword>
<sequence length="265" mass="29544">MKNDVGALPWLAPGAPFPDTRHALDDPNGLLAIGSDLRPATLLRAYRAGIFPWFSDDQPILWWSPSPRLILAPAEFHYSTSLRKLLRRDHFRFSIDQAFTRVVQACALAPRDGQAGTWITDDMRVAYAQLHRLGHAHSIEVWQADELVGGLYGIHIGRMFFGESMFSVAANASKAALALLCLLQPAHGIDLVDCQMETSHLMSLGAHSVPRAQFEQALRERVDVQNDWSWPHTPTALAEYARRYRLETTLAGQRVLHPTAHAGPN</sequence>
<dbReference type="SUPFAM" id="SSF55729">
    <property type="entry name" value="Acyl-CoA N-acyltransferases (Nat)"/>
    <property type="match status" value="1"/>
</dbReference>
<reference evidence="16 17" key="1">
    <citation type="journal article" date="2012" name="J. Bacteriol.">
        <title>Genome sequence of an alkane-degrading bacterium, Alcanivorax pacificus type strain W11-5, isolated from deep sea sediment.</title>
        <authorList>
            <person name="Lai Q."/>
            <person name="Shao Z."/>
        </authorList>
    </citation>
    <scope>NUCLEOTIDE SEQUENCE [LARGE SCALE GENOMIC DNA]</scope>
    <source>
        <strain evidence="16 17">W11-5</strain>
    </source>
</reference>
<dbReference type="HAMAP" id="MF_00688">
    <property type="entry name" value="Leu_Phe_trans"/>
    <property type="match status" value="1"/>
</dbReference>
<evidence type="ECO:0000256" key="6">
    <source>
        <dbReference type="ARBA" id="ARBA00050652"/>
    </source>
</evidence>
<evidence type="ECO:0000256" key="11">
    <source>
        <dbReference type="ARBA" id="ARBA00074372"/>
    </source>
</evidence>
<evidence type="ECO:0000256" key="14">
    <source>
        <dbReference type="ARBA" id="ARBA00083640"/>
    </source>
</evidence>
<evidence type="ECO:0000256" key="2">
    <source>
        <dbReference type="ARBA" id="ARBA00022490"/>
    </source>
</evidence>
<evidence type="ECO:0000256" key="7">
    <source>
        <dbReference type="ARBA" id="ARBA00051538"/>
    </source>
</evidence>
<evidence type="ECO:0000256" key="8">
    <source>
        <dbReference type="ARBA" id="ARBA00054043"/>
    </source>
</evidence>
<evidence type="ECO:0000313" key="16">
    <source>
        <dbReference type="EMBL" id="AJD48206.1"/>
    </source>
</evidence>
<dbReference type="InterPro" id="IPR042221">
    <property type="entry name" value="Leu/Phe-tRNA_Trfase_N"/>
</dbReference>
<dbReference type="GO" id="GO:0008914">
    <property type="term" value="F:leucyl-tRNA--protein transferase activity"/>
    <property type="evidence" value="ECO:0007669"/>
    <property type="project" value="UniProtKB-UniRule"/>
</dbReference>
<dbReference type="EMBL" id="CP004387">
    <property type="protein sequence ID" value="AJD48206.1"/>
    <property type="molecule type" value="Genomic_DNA"/>
</dbReference>
<comment type="catalytic activity">
    <reaction evidence="6 15">
        <text>N-terminal L-arginyl-[protein] + L-leucyl-tRNA(Leu) = N-terminal L-leucyl-L-arginyl-[protein] + tRNA(Leu) + H(+)</text>
        <dbReference type="Rhea" id="RHEA:50416"/>
        <dbReference type="Rhea" id="RHEA-COMP:9613"/>
        <dbReference type="Rhea" id="RHEA-COMP:9622"/>
        <dbReference type="Rhea" id="RHEA-COMP:12672"/>
        <dbReference type="Rhea" id="RHEA-COMP:12673"/>
        <dbReference type="ChEBI" id="CHEBI:15378"/>
        <dbReference type="ChEBI" id="CHEBI:64719"/>
        <dbReference type="ChEBI" id="CHEBI:78442"/>
        <dbReference type="ChEBI" id="CHEBI:78494"/>
        <dbReference type="ChEBI" id="CHEBI:133044"/>
        <dbReference type="EC" id="2.3.2.6"/>
    </reaction>
</comment>
<dbReference type="InterPro" id="IPR004616">
    <property type="entry name" value="Leu/Phe-tRNA_Trfase"/>
</dbReference>
<dbReference type="GO" id="GO:0005737">
    <property type="term" value="C:cytoplasm"/>
    <property type="evidence" value="ECO:0007669"/>
    <property type="project" value="UniProtKB-SubCell"/>
</dbReference>
<dbReference type="FunFam" id="3.30.70.3550:FF:000001">
    <property type="entry name" value="Leucyl/phenylalanyl-tRNA--protein transferase"/>
    <property type="match status" value="1"/>
</dbReference>
<dbReference type="OrthoDB" id="9790282at2"/>
<evidence type="ECO:0000256" key="13">
    <source>
        <dbReference type="ARBA" id="ARBA00077165"/>
    </source>
</evidence>
<dbReference type="PANTHER" id="PTHR30098">
    <property type="entry name" value="LEUCYL/PHENYLALANYL-TRNA--PROTEIN TRANSFERASE"/>
    <property type="match status" value="1"/>
</dbReference>